<reference evidence="3" key="1">
    <citation type="submission" date="2016-11" db="UniProtKB">
        <authorList>
            <consortium name="WormBaseParasite"/>
        </authorList>
    </citation>
    <scope>IDENTIFICATION</scope>
</reference>
<dbReference type="AlphaFoldDB" id="A0A1I7ZEM5"/>
<feature type="compositionally biased region" description="Polar residues" evidence="1">
    <location>
        <begin position="96"/>
        <end position="105"/>
    </location>
</feature>
<protein>
    <submittedName>
        <fullName evidence="3">Uncharacterized protein</fullName>
    </submittedName>
</protein>
<name>A0A1I7ZEM5_9BILA</name>
<feature type="region of interest" description="Disordered" evidence="1">
    <location>
        <begin position="121"/>
        <end position="140"/>
    </location>
</feature>
<sequence length="269" mass="29681">MDVFCCCKKTMQTHTTAGRAITSLDGSVQESAPISNFLLGSSSYSKAPKAHNDLEITLQEPNNRISAGNDNPNDCGEDTGTPAPVQNDESQIAPDESTTQDSKCNTELYTDDISENFEKEGSIENDCPKTSQNASNSGNGNHLYESLVWINRSDDVLIDGGEELQVPDNIRNEEILKMSDERHQALASMTNDETQEDETEDETQSTDYEDLPHGPADGNCCDTKIITGEEKTEETQETERMREAGQRRFNCPGLIRFILTVAETLSTKL</sequence>
<dbReference type="Proteomes" id="UP000095287">
    <property type="component" value="Unplaced"/>
</dbReference>
<evidence type="ECO:0000313" key="3">
    <source>
        <dbReference type="WBParaSite" id="L893_g25680.t1"/>
    </source>
</evidence>
<keyword evidence="2" id="KW-1185">Reference proteome</keyword>
<evidence type="ECO:0000313" key="2">
    <source>
        <dbReference type="Proteomes" id="UP000095287"/>
    </source>
</evidence>
<feature type="compositionally biased region" description="Polar residues" evidence="1">
    <location>
        <begin position="128"/>
        <end position="140"/>
    </location>
</feature>
<dbReference type="WBParaSite" id="L893_g25680.t1">
    <property type="protein sequence ID" value="L893_g25680.t1"/>
    <property type="gene ID" value="L893_g25680"/>
</dbReference>
<feature type="region of interest" description="Disordered" evidence="1">
    <location>
        <begin position="187"/>
        <end position="219"/>
    </location>
</feature>
<feature type="region of interest" description="Disordered" evidence="1">
    <location>
        <begin position="60"/>
        <end position="105"/>
    </location>
</feature>
<feature type="compositionally biased region" description="Acidic residues" evidence="1">
    <location>
        <begin position="193"/>
        <end position="209"/>
    </location>
</feature>
<evidence type="ECO:0000256" key="1">
    <source>
        <dbReference type="SAM" id="MobiDB-lite"/>
    </source>
</evidence>
<organism evidence="2 3">
    <name type="scientific">Steinernema glaseri</name>
    <dbReference type="NCBI Taxonomy" id="37863"/>
    <lineage>
        <taxon>Eukaryota</taxon>
        <taxon>Metazoa</taxon>
        <taxon>Ecdysozoa</taxon>
        <taxon>Nematoda</taxon>
        <taxon>Chromadorea</taxon>
        <taxon>Rhabditida</taxon>
        <taxon>Tylenchina</taxon>
        <taxon>Panagrolaimomorpha</taxon>
        <taxon>Strongyloidoidea</taxon>
        <taxon>Steinernematidae</taxon>
        <taxon>Steinernema</taxon>
    </lineage>
</organism>
<proteinExistence type="predicted"/>
<accession>A0A1I7ZEM5</accession>
<feature type="compositionally biased region" description="Polar residues" evidence="1">
    <location>
        <begin position="60"/>
        <end position="72"/>
    </location>
</feature>